<evidence type="ECO:0000256" key="4">
    <source>
        <dbReference type="ARBA" id="ARBA00022898"/>
    </source>
</evidence>
<dbReference type="PANTHER" id="PTHR11986">
    <property type="entry name" value="AMINOTRANSFERASE CLASS III"/>
    <property type="match status" value="1"/>
</dbReference>
<dbReference type="GO" id="GO:0034386">
    <property type="term" value="F:4-aminobutyrate:2-oxoglutarate transaminase activity"/>
    <property type="evidence" value="ECO:0007669"/>
    <property type="project" value="UniProtKB-EC"/>
</dbReference>
<dbReference type="FunFam" id="3.40.640.10:FF:000004">
    <property type="entry name" value="Acetylornithine aminotransferase"/>
    <property type="match status" value="1"/>
</dbReference>
<keyword evidence="3 5" id="KW-0808">Transferase</keyword>
<organism evidence="5">
    <name type="scientific">hydrothermal vent metagenome</name>
    <dbReference type="NCBI Taxonomy" id="652676"/>
    <lineage>
        <taxon>unclassified sequences</taxon>
        <taxon>metagenomes</taxon>
        <taxon>ecological metagenomes</taxon>
    </lineage>
</organism>
<dbReference type="PANTHER" id="PTHR11986:SF79">
    <property type="entry name" value="ACETYLORNITHINE AMINOTRANSFERASE, MITOCHONDRIAL"/>
    <property type="match status" value="1"/>
</dbReference>
<dbReference type="InterPro" id="IPR050103">
    <property type="entry name" value="Class-III_PLP-dep_AT"/>
</dbReference>
<comment type="cofactor">
    <cofactor evidence="1">
        <name>pyridoxal 5'-phosphate</name>
        <dbReference type="ChEBI" id="CHEBI:597326"/>
    </cofactor>
</comment>
<sequence length="402" mass="43473">MPSKKSDFLNYICQTSPHPVGLEIERALGATLYTTDGKSYLDFISGIGVANIGFTHPAVVEAVKAQVEKYTHVMVYGEYLQAPQVALAKKLISLLPDVFEQVYFTNSGTEANEGALKLAKKYTGRKKLISFENSFHGDSQGACAVTGREIYRKPFEPLLPGVSFLPFNDIPALDSITEDIAAVITEPIQGEGGMRVPDVDFLIKLRARCDETGALLIFDEVQTGFARTGKLFAMEHFDIAPDIVTLAKGMGGGMPLGGFAASKKIMATFSTNPPLSHVTTFGGHPVSCAAGLAGLEVILKENLTEKAETDGQYIQKKLRELAKQNIGIREIRGKGLMIGLEVTDPQIAERCVQGAFDCGVILGWTLHSDTVIRIMPPLILSREEIDRGLKAIAESLGGVLNK</sequence>
<keyword evidence="2 5" id="KW-0032">Aminotransferase</keyword>
<evidence type="ECO:0000313" key="5">
    <source>
        <dbReference type="EMBL" id="VAX32878.1"/>
    </source>
</evidence>
<proteinExistence type="predicted"/>
<dbReference type="Gene3D" id="3.40.640.10">
    <property type="entry name" value="Type I PLP-dependent aspartate aminotransferase-like (Major domain)"/>
    <property type="match status" value="1"/>
</dbReference>
<reference evidence="5" key="1">
    <citation type="submission" date="2018-06" db="EMBL/GenBank/DDBJ databases">
        <authorList>
            <person name="Zhirakovskaya E."/>
        </authorList>
    </citation>
    <scope>NUCLEOTIDE SEQUENCE</scope>
</reference>
<dbReference type="PROSITE" id="PS00600">
    <property type="entry name" value="AA_TRANSFER_CLASS_3"/>
    <property type="match status" value="1"/>
</dbReference>
<dbReference type="AlphaFoldDB" id="A0A3B1DAA8"/>
<evidence type="ECO:0000256" key="1">
    <source>
        <dbReference type="ARBA" id="ARBA00001933"/>
    </source>
</evidence>
<gene>
    <name evidence="5" type="ORF">MNBD_NITROSPIRAE01-2242</name>
</gene>
<keyword evidence="4" id="KW-0663">Pyridoxal phosphate</keyword>
<evidence type="ECO:0000256" key="3">
    <source>
        <dbReference type="ARBA" id="ARBA00022679"/>
    </source>
</evidence>
<dbReference type="PIRSF" id="PIRSF000521">
    <property type="entry name" value="Transaminase_4ab_Lys_Orn"/>
    <property type="match status" value="1"/>
</dbReference>
<dbReference type="InterPro" id="IPR015424">
    <property type="entry name" value="PyrdxlP-dep_Trfase"/>
</dbReference>
<dbReference type="SUPFAM" id="SSF53383">
    <property type="entry name" value="PLP-dependent transferases"/>
    <property type="match status" value="1"/>
</dbReference>
<dbReference type="InterPro" id="IPR015422">
    <property type="entry name" value="PyrdxlP-dep_Trfase_small"/>
</dbReference>
<dbReference type="EC" id="2.6.1.19" evidence="5"/>
<protein>
    <submittedName>
        <fullName evidence="5">Gamma-aminobutyrate:alpha-ketoglutarate aminotransferase</fullName>
        <ecNumber evidence="5">2.6.1.19</ecNumber>
    </submittedName>
</protein>
<dbReference type="GO" id="GO:0030170">
    <property type="term" value="F:pyridoxal phosphate binding"/>
    <property type="evidence" value="ECO:0007669"/>
    <property type="project" value="InterPro"/>
</dbReference>
<evidence type="ECO:0000256" key="2">
    <source>
        <dbReference type="ARBA" id="ARBA00022576"/>
    </source>
</evidence>
<dbReference type="InterPro" id="IPR005814">
    <property type="entry name" value="Aminotrans_3"/>
</dbReference>
<dbReference type="GO" id="GO:0042802">
    <property type="term" value="F:identical protein binding"/>
    <property type="evidence" value="ECO:0007669"/>
    <property type="project" value="TreeGrafter"/>
</dbReference>
<dbReference type="Gene3D" id="3.90.1150.10">
    <property type="entry name" value="Aspartate Aminotransferase, domain 1"/>
    <property type="match status" value="1"/>
</dbReference>
<dbReference type="Pfam" id="PF00202">
    <property type="entry name" value="Aminotran_3"/>
    <property type="match status" value="1"/>
</dbReference>
<accession>A0A3B1DAA8</accession>
<dbReference type="CDD" id="cd00610">
    <property type="entry name" value="OAT_like"/>
    <property type="match status" value="1"/>
</dbReference>
<name>A0A3B1DAA8_9ZZZZ</name>
<dbReference type="InterPro" id="IPR015421">
    <property type="entry name" value="PyrdxlP-dep_Trfase_major"/>
</dbReference>
<dbReference type="InterPro" id="IPR049704">
    <property type="entry name" value="Aminotrans_3_PPA_site"/>
</dbReference>
<dbReference type="EMBL" id="UOGF01000098">
    <property type="protein sequence ID" value="VAX32878.1"/>
    <property type="molecule type" value="Genomic_DNA"/>
</dbReference>